<dbReference type="EMBL" id="CAXKWB010010892">
    <property type="protein sequence ID" value="CAL4099513.1"/>
    <property type="molecule type" value="Genomic_DNA"/>
</dbReference>
<organism evidence="2 3">
    <name type="scientific">Meganyctiphanes norvegica</name>
    <name type="common">Northern krill</name>
    <name type="synonym">Thysanopoda norvegica</name>
    <dbReference type="NCBI Taxonomy" id="48144"/>
    <lineage>
        <taxon>Eukaryota</taxon>
        <taxon>Metazoa</taxon>
        <taxon>Ecdysozoa</taxon>
        <taxon>Arthropoda</taxon>
        <taxon>Crustacea</taxon>
        <taxon>Multicrustacea</taxon>
        <taxon>Malacostraca</taxon>
        <taxon>Eumalacostraca</taxon>
        <taxon>Eucarida</taxon>
        <taxon>Euphausiacea</taxon>
        <taxon>Euphausiidae</taxon>
        <taxon>Meganyctiphanes</taxon>
    </lineage>
</organism>
<reference evidence="2 3" key="1">
    <citation type="submission" date="2024-05" db="EMBL/GenBank/DDBJ databases">
        <authorList>
            <person name="Wallberg A."/>
        </authorList>
    </citation>
    <scope>NUCLEOTIDE SEQUENCE [LARGE SCALE GENOMIC DNA]</scope>
</reference>
<feature type="signal peptide" evidence="1">
    <location>
        <begin position="1"/>
        <end position="19"/>
    </location>
</feature>
<gene>
    <name evidence="2" type="ORF">MNOR_LOCUS16512</name>
</gene>
<accession>A0AAV2QT25</accession>
<keyword evidence="1" id="KW-0732">Signal</keyword>
<proteinExistence type="predicted"/>
<name>A0AAV2QT25_MEGNR</name>
<evidence type="ECO:0000313" key="3">
    <source>
        <dbReference type="Proteomes" id="UP001497623"/>
    </source>
</evidence>
<protein>
    <submittedName>
        <fullName evidence="2">Uncharacterized protein</fullName>
    </submittedName>
</protein>
<sequence length="152" mass="16107">MSWISGLLVLSLALVIANAQNNNSEFNPANGKFLLGVRSTSTVQVATTTTKSFISTCYAKIETKSCTGRRRRRSTIDDDKVAIISAADSLDSSNNNEEVKTVVEEDGSERLVIWTTTTMTLTFTSSATKSGSTLSLAYSCTASGMSVVGACA</sequence>
<dbReference type="AlphaFoldDB" id="A0AAV2QT25"/>
<feature type="chain" id="PRO_5043741113" evidence="1">
    <location>
        <begin position="20"/>
        <end position="152"/>
    </location>
</feature>
<comment type="caution">
    <text evidence="2">The sequence shown here is derived from an EMBL/GenBank/DDBJ whole genome shotgun (WGS) entry which is preliminary data.</text>
</comment>
<keyword evidence="3" id="KW-1185">Reference proteome</keyword>
<evidence type="ECO:0000313" key="2">
    <source>
        <dbReference type="EMBL" id="CAL4099513.1"/>
    </source>
</evidence>
<evidence type="ECO:0000256" key="1">
    <source>
        <dbReference type="SAM" id="SignalP"/>
    </source>
</evidence>
<dbReference type="Proteomes" id="UP001497623">
    <property type="component" value="Unassembled WGS sequence"/>
</dbReference>